<evidence type="ECO:0000313" key="1">
    <source>
        <dbReference type="EMBL" id="CAB4033370.1"/>
    </source>
</evidence>
<dbReference type="Proteomes" id="UP001152795">
    <property type="component" value="Unassembled WGS sequence"/>
</dbReference>
<comment type="caution">
    <text evidence="1">The sequence shown here is derived from an EMBL/GenBank/DDBJ whole genome shotgun (WGS) entry which is preliminary data.</text>
</comment>
<organism evidence="1 2">
    <name type="scientific">Paramuricea clavata</name>
    <name type="common">Red gorgonian</name>
    <name type="synonym">Violescent sea-whip</name>
    <dbReference type="NCBI Taxonomy" id="317549"/>
    <lineage>
        <taxon>Eukaryota</taxon>
        <taxon>Metazoa</taxon>
        <taxon>Cnidaria</taxon>
        <taxon>Anthozoa</taxon>
        <taxon>Octocorallia</taxon>
        <taxon>Malacalcyonacea</taxon>
        <taxon>Plexauridae</taxon>
        <taxon>Paramuricea</taxon>
    </lineage>
</organism>
<gene>
    <name evidence="1" type="ORF">PACLA_8A083382</name>
</gene>
<name>A0A6S7JVU8_PARCT</name>
<dbReference type="OrthoDB" id="7477527at2759"/>
<dbReference type="EMBL" id="CACRXK020019192">
    <property type="protein sequence ID" value="CAB4033370.1"/>
    <property type="molecule type" value="Genomic_DNA"/>
</dbReference>
<proteinExistence type="predicted"/>
<accession>A0A6S7JVU8</accession>
<evidence type="ECO:0000313" key="2">
    <source>
        <dbReference type="Proteomes" id="UP001152795"/>
    </source>
</evidence>
<dbReference type="AlphaFoldDB" id="A0A6S7JVU8"/>
<dbReference type="PANTHER" id="PTHR35617:SF3">
    <property type="entry name" value="CORE-BINDING (CB) DOMAIN-CONTAINING PROTEIN"/>
    <property type="match status" value="1"/>
</dbReference>
<sequence>MQHQDASTTTWNGRYTQISDIFKQVIKRFYRPSVDLFASRTSHLLPQYVSRHPDPAEIATDAFLSDWSKSASAPDILALRAREGTSASAQATPNRLASIRAIAQRDFQQRLQEFSCPHEVRLPRNDILDRGTLGQAGVVNGRCVPLLPLSAISQTHDPIGALPLGELPIVTRFMKGVFRLNPPKPKLCSTWRVKDVLAHMQAQASVKDLGLKDLSLKLVLLLALTSAARAHEIAALDMQFLTEKEDSWEFSLAIHVKQSRPNHPSRRIYLLAYPVNEKLCVVTTLKEYRARTVRVPYFEVCNSIVSISRRRSEGEMEFPRRVDKRHAIKEDIRDMRSSFYYLWYPDLSPLEICNSIAHISLRRSSENYVSPSGKLPSGETPFPGDNCLVAETCGQLTCGQF</sequence>
<protein>
    <submittedName>
        <fullName evidence="1">Gag-Pro-Pol poly</fullName>
    </submittedName>
</protein>
<reference evidence="1" key="1">
    <citation type="submission" date="2020-04" db="EMBL/GenBank/DDBJ databases">
        <authorList>
            <person name="Alioto T."/>
            <person name="Alioto T."/>
            <person name="Gomez Garrido J."/>
        </authorList>
    </citation>
    <scope>NUCLEOTIDE SEQUENCE</scope>
    <source>
        <strain evidence="1">A484AB</strain>
    </source>
</reference>
<dbReference type="PANTHER" id="PTHR35617">
    <property type="entry name" value="PHAGE_INTEGRASE DOMAIN-CONTAINING PROTEIN"/>
    <property type="match status" value="1"/>
</dbReference>
<keyword evidence="2" id="KW-1185">Reference proteome</keyword>